<comment type="caution">
    <text evidence="2">The sequence shown here is derived from an EMBL/GenBank/DDBJ whole genome shotgun (WGS) entry which is preliminary data.</text>
</comment>
<organism evidence="2 3">
    <name type="scientific">Hoylesella loescheii DSM 19665 = JCM 12249 = ATCC 15930</name>
    <dbReference type="NCBI Taxonomy" id="1122985"/>
    <lineage>
        <taxon>Bacteria</taxon>
        <taxon>Pseudomonadati</taxon>
        <taxon>Bacteroidota</taxon>
        <taxon>Bacteroidia</taxon>
        <taxon>Bacteroidales</taxon>
        <taxon>Prevotellaceae</taxon>
        <taxon>Hoylesella</taxon>
    </lineage>
</organism>
<feature type="signal peptide" evidence="1">
    <location>
        <begin position="1"/>
        <end position="22"/>
    </location>
</feature>
<dbReference type="AlphaFoldDB" id="A0A069QH99"/>
<gene>
    <name evidence="2" type="ORF">HMPREF1991_02523</name>
</gene>
<dbReference type="InterPro" id="IPR017853">
    <property type="entry name" value="GH"/>
</dbReference>
<dbReference type="HOGENOM" id="CLU_061733_0_0_10"/>
<dbReference type="eggNOG" id="COG3325">
    <property type="taxonomic scope" value="Bacteria"/>
</dbReference>
<evidence type="ECO:0000313" key="2">
    <source>
        <dbReference type="EMBL" id="KDR51434.1"/>
    </source>
</evidence>
<dbReference type="RefSeq" id="WP_025789997.1">
    <property type="nucleotide sequence ID" value="NZ_KB899211.1"/>
</dbReference>
<accession>A0A069QH99</accession>
<evidence type="ECO:0000256" key="1">
    <source>
        <dbReference type="SAM" id="SignalP"/>
    </source>
</evidence>
<feature type="chain" id="PRO_5001665330" description="Endoglycosidase" evidence="1">
    <location>
        <begin position="23"/>
        <end position="367"/>
    </location>
</feature>
<keyword evidence="1" id="KW-0732">Signal</keyword>
<dbReference type="PATRIC" id="fig|1122985.7.peg.2614"/>
<dbReference type="SUPFAM" id="SSF51445">
    <property type="entry name" value="(Trans)glycosidases"/>
    <property type="match status" value="1"/>
</dbReference>
<dbReference type="InterPro" id="IPR032320">
    <property type="entry name" value="GH18_BT1044-like"/>
</dbReference>
<dbReference type="CDD" id="cd06542">
    <property type="entry name" value="GH18_EndoS-like"/>
    <property type="match status" value="1"/>
</dbReference>
<keyword evidence="3" id="KW-1185">Reference proteome</keyword>
<name>A0A069QH99_HOYLO</name>
<evidence type="ECO:0008006" key="4">
    <source>
        <dbReference type="Google" id="ProtNLM"/>
    </source>
</evidence>
<dbReference type="Pfam" id="PF16141">
    <property type="entry name" value="GH18_BT1044-like"/>
    <property type="match status" value="1"/>
</dbReference>
<dbReference type="PROSITE" id="PS01095">
    <property type="entry name" value="GH18_1"/>
    <property type="match status" value="1"/>
</dbReference>
<sequence length="367" mass="41644">MNIKNKTLLCLAMATMALTACSDWTETEIKNPTDLTVTNKSDEYYAKLREYKNSDHPKAFGWFGNWTGEATMLNNSLKGLPDSVDFVSLWGNWRNLNDKQKKDLQFVQQVKGTKVLMCFIVMDIGDQMTPPIPADKVASGTTWKQWRKDFWGWGDSNESRIAAAQKYANAICDSIDKYGYDGFDIDAEPNFAQPFATDKEMWNEQGVMTAFVQALSKRIGPKSGTNKMLVVDGEPDALPDSLGDHFDYFILQAYSTHYDEQLDGRLRTQIEHFKNKLTPEQVAKKIIVCENFENYAAKGGVDFRTKQGTVIPSLLGMAYWQPTYNGQTYQKGGVGSYHMEYEYGQSSAQTTYPWLRKAIQIMNPSLK</sequence>
<reference evidence="2 3" key="1">
    <citation type="submission" date="2013-08" db="EMBL/GenBank/DDBJ databases">
        <authorList>
            <person name="Weinstock G."/>
            <person name="Sodergren E."/>
            <person name="Wylie T."/>
            <person name="Fulton L."/>
            <person name="Fulton R."/>
            <person name="Fronick C."/>
            <person name="O'Laughlin M."/>
            <person name="Godfrey J."/>
            <person name="Miner T."/>
            <person name="Herter B."/>
            <person name="Appelbaum E."/>
            <person name="Cordes M."/>
            <person name="Lek S."/>
            <person name="Wollam A."/>
            <person name="Pepin K.H."/>
            <person name="Palsikar V.B."/>
            <person name="Mitreva M."/>
            <person name="Wilson R.K."/>
        </authorList>
    </citation>
    <scope>NUCLEOTIDE SEQUENCE [LARGE SCALE GENOMIC DNA]</scope>
    <source>
        <strain evidence="2 3">ATCC 15930</strain>
    </source>
</reference>
<dbReference type="GO" id="GO:0004553">
    <property type="term" value="F:hydrolase activity, hydrolyzing O-glycosyl compounds"/>
    <property type="evidence" value="ECO:0007669"/>
    <property type="project" value="InterPro"/>
</dbReference>
<dbReference type="PROSITE" id="PS51257">
    <property type="entry name" value="PROKAR_LIPOPROTEIN"/>
    <property type="match status" value="1"/>
</dbReference>
<evidence type="ECO:0000313" key="3">
    <source>
        <dbReference type="Proteomes" id="UP000027442"/>
    </source>
</evidence>
<dbReference type="Proteomes" id="UP000027442">
    <property type="component" value="Unassembled WGS sequence"/>
</dbReference>
<protein>
    <recommendedName>
        <fullName evidence="4">Endoglycosidase</fullName>
    </recommendedName>
</protein>
<dbReference type="Gene3D" id="3.20.20.80">
    <property type="entry name" value="Glycosidases"/>
    <property type="match status" value="1"/>
</dbReference>
<proteinExistence type="predicted"/>
<dbReference type="InterPro" id="IPR001579">
    <property type="entry name" value="Glyco_hydro_18_chit_AS"/>
</dbReference>
<dbReference type="GO" id="GO:0005975">
    <property type="term" value="P:carbohydrate metabolic process"/>
    <property type="evidence" value="ECO:0007669"/>
    <property type="project" value="InterPro"/>
</dbReference>
<dbReference type="EMBL" id="JNGW01000107">
    <property type="protein sequence ID" value="KDR51434.1"/>
    <property type="molecule type" value="Genomic_DNA"/>
</dbReference>